<name>A0A0A9YWJ2_LYGHE</name>
<sequence length="318" mass="35945">MKVNKQLEEEVESLTKSKLREVTRLEKEVASLTEKTKQLGSGHASEISAKLRQEYEEKLERLKAKMRKVYTEKMETMMKYQTGDEKVYADEELRKEKQKRHALESRVRELSDQLLIVQEEKRALISNNIFRTPAYPLGGGPISNPAYESPPLHKAQSLDRLPVPSYGLDNLGADHLDQSCIQHNNLEQSFSSRRTSTSSNRSSHLPKGIGKVFPAAEEDGEVFDNRCLADLKDGVCRLPGGGDDRMSILQQRNSMCPPHLKSSYPVESQFFAPNAKEDEIKLQANAKANKENQPQEARSVPGTPSKLRALFSGSRRRH</sequence>
<keyword evidence="1" id="KW-0175">Coiled coil</keyword>
<evidence type="ECO:0000256" key="1">
    <source>
        <dbReference type="SAM" id="Coils"/>
    </source>
</evidence>
<reference evidence="3" key="1">
    <citation type="journal article" date="2014" name="PLoS ONE">
        <title>Transcriptome-Based Identification of ABC Transporters in the Western Tarnished Plant Bug Lygus hesperus.</title>
        <authorList>
            <person name="Hull J.J."/>
            <person name="Chaney K."/>
            <person name="Geib S.M."/>
            <person name="Fabrick J.A."/>
            <person name="Brent C.S."/>
            <person name="Walsh D."/>
            <person name="Lavine L.C."/>
        </authorList>
    </citation>
    <scope>NUCLEOTIDE SEQUENCE</scope>
</reference>
<gene>
    <name evidence="3" type="primary">NUMA1_2</name>
    <name evidence="3" type="ORF">CM83_59449</name>
</gene>
<feature type="region of interest" description="Disordered" evidence="2">
    <location>
        <begin position="287"/>
        <end position="318"/>
    </location>
</feature>
<feature type="coiled-coil region" evidence="1">
    <location>
        <begin position="4"/>
        <end position="120"/>
    </location>
</feature>
<protein>
    <submittedName>
        <fullName evidence="3">Nuclear mitotic apparatus protein 1</fullName>
    </submittedName>
</protein>
<reference evidence="3" key="2">
    <citation type="submission" date="2014-07" db="EMBL/GenBank/DDBJ databases">
        <authorList>
            <person name="Hull J."/>
        </authorList>
    </citation>
    <scope>NUCLEOTIDE SEQUENCE</scope>
</reference>
<evidence type="ECO:0000256" key="2">
    <source>
        <dbReference type="SAM" id="MobiDB-lite"/>
    </source>
</evidence>
<proteinExistence type="predicted"/>
<organism evidence="3">
    <name type="scientific">Lygus hesperus</name>
    <name type="common">Western plant bug</name>
    <dbReference type="NCBI Taxonomy" id="30085"/>
    <lineage>
        <taxon>Eukaryota</taxon>
        <taxon>Metazoa</taxon>
        <taxon>Ecdysozoa</taxon>
        <taxon>Arthropoda</taxon>
        <taxon>Hexapoda</taxon>
        <taxon>Insecta</taxon>
        <taxon>Pterygota</taxon>
        <taxon>Neoptera</taxon>
        <taxon>Paraneoptera</taxon>
        <taxon>Hemiptera</taxon>
        <taxon>Heteroptera</taxon>
        <taxon>Panheteroptera</taxon>
        <taxon>Cimicomorpha</taxon>
        <taxon>Miridae</taxon>
        <taxon>Mirini</taxon>
        <taxon>Lygus</taxon>
    </lineage>
</organism>
<accession>A0A0A9YWJ2</accession>
<dbReference type="EMBL" id="GBHO01006217">
    <property type="protein sequence ID" value="JAG37387.1"/>
    <property type="molecule type" value="Transcribed_RNA"/>
</dbReference>
<dbReference type="AlphaFoldDB" id="A0A0A9YWJ2"/>
<evidence type="ECO:0000313" key="3">
    <source>
        <dbReference type="EMBL" id="JAG37387.1"/>
    </source>
</evidence>